<comment type="caution">
    <text evidence="3">The sequence shown here is derived from an EMBL/GenBank/DDBJ whole genome shotgun (WGS) entry which is preliminary data.</text>
</comment>
<name>A0AA36GG03_CYLNA</name>
<keyword evidence="2" id="KW-0732">Signal</keyword>
<evidence type="ECO:0000256" key="2">
    <source>
        <dbReference type="SAM" id="SignalP"/>
    </source>
</evidence>
<dbReference type="AlphaFoldDB" id="A0AA36GG03"/>
<evidence type="ECO:0000313" key="3">
    <source>
        <dbReference type="EMBL" id="CAJ0590874.1"/>
    </source>
</evidence>
<dbReference type="EMBL" id="CATQJL010000001">
    <property type="protein sequence ID" value="CAJ0590874.1"/>
    <property type="molecule type" value="Genomic_DNA"/>
</dbReference>
<evidence type="ECO:0000313" key="4">
    <source>
        <dbReference type="Proteomes" id="UP001176961"/>
    </source>
</evidence>
<feature type="region of interest" description="Disordered" evidence="1">
    <location>
        <begin position="26"/>
        <end position="51"/>
    </location>
</feature>
<protein>
    <submittedName>
        <fullName evidence="3">Uncharacterized protein</fullName>
    </submittedName>
</protein>
<evidence type="ECO:0000256" key="1">
    <source>
        <dbReference type="SAM" id="MobiDB-lite"/>
    </source>
</evidence>
<feature type="signal peptide" evidence="2">
    <location>
        <begin position="1"/>
        <end position="22"/>
    </location>
</feature>
<reference evidence="3" key="1">
    <citation type="submission" date="2023-07" db="EMBL/GenBank/DDBJ databases">
        <authorList>
            <consortium name="CYATHOMIX"/>
        </authorList>
    </citation>
    <scope>NUCLEOTIDE SEQUENCE</scope>
    <source>
        <strain evidence="3">N/A</strain>
    </source>
</reference>
<sequence>MLREVLTSTLFAFVVLIPDGTSKLYGQTRSAKSPDPPMPPKCGNATPKDDDLEDLKTEIGHNLVELFLYEGRMVPLYNCTLEAMALNHTFNVTDTEHLSFLGDLSPQERAQADTVAVMLYTQFGDYPNNTVHWGCNLENITLYYPLRKGVCIVVTNKTTQVHPRFVLMH</sequence>
<gene>
    <name evidence="3" type="ORF">CYNAS_LOCUS2857</name>
</gene>
<accession>A0AA36GG03</accession>
<organism evidence="3 4">
    <name type="scientific">Cylicocyclus nassatus</name>
    <name type="common">Nematode worm</name>
    <dbReference type="NCBI Taxonomy" id="53992"/>
    <lineage>
        <taxon>Eukaryota</taxon>
        <taxon>Metazoa</taxon>
        <taxon>Ecdysozoa</taxon>
        <taxon>Nematoda</taxon>
        <taxon>Chromadorea</taxon>
        <taxon>Rhabditida</taxon>
        <taxon>Rhabditina</taxon>
        <taxon>Rhabditomorpha</taxon>
        <taxon>Strongyloidea</taxon>
        <taxon>Strongylidae</taxon>
        <taxon>Cylicocyclus</taxon>
    </lineage>
</organism>
<keyword evidence="4" id="KW-1185">Reference proteome</keyword>
<feature type="chain" id="PRO_5041264807" evidence="2">
    <location>
        <begin position="23"/>
        <end position="169"/>
    </location>
</feature>
<dbReference type="Proteomes" id="UP001176961">
    <property type="component" value="Unassembled WGS sequence"/>
</dbReference>
<proteinExistence type="predicted"/>